<proteinExistence type="predicted"/>
<dbReference type="PROSITE" id="PS50198">
    <property type="entry name" value="PPIC_PPIASE_2"/>
    <property type="match status" value="1"/>
</dbReference>
<dbReference type="PROSITE" id="PS01096">
    <property type="entry name" value="PPIC_PPIASE_1"/>
    <property type="match status" value="1"/>
</dbReference>
<dbReference type="InterPro" id="IPR027304">
    <property type="entry name" value="Trigger_fact/SurA_dom_sf"/>
</dbReference>
<dbReference type="Gene3D" id="3.10.50.40">
    <property type="match status" value="1"/>
</dbReference>
<dbReference type="InterPro" id="IPR046357">
    <property type="entry name" value="PPIase_dom_sf"/>
</dbReference>
<evidence type="ECO:0000259" key="2">
    <source>
        <dbReference type="PROSITE" id="PS50198"/>
    </source>
</evidence>
<dbReference type="Pfam" id="PF00639">
    <property type="entry name" value="Rotamase"/>
    <property type="match status" value="1"/>
</dbReference>
<keyword evidence="1 3" id="KW-0413">Isomerase</keyword>
<accession>A0A9J6QZA5</accession>
<organism evidence="3 4">
    <name type="scientific">Hominibacterium faecale</name>
    <dbReference type="NCBI Taxonomy" id="2839743"/>
    <lineage>
        <taxon>Bacteria</taxon>
        <taxon>Bacillati</taxon>
        <taxon>Bacillota</taxon>
        <taxon>Clostridia</taxon>
        <taxon>Peptostreptococcales</taxon>
        <taxon>Anaerovoracaceae</taxon>
        <taxon>Hominibacterium</taxon>
    </lineage>
</organism>
<evidence type="ECO:0000313" key="4">
    <source>
        <dbReference type="Proteomes" id="UP001065549"/>
    </source>
</evidence>
<dbReference type="PANTHER" id="PTHR47245:SF2">
    <property type="entry name" value="PEPTIDYL-PROLYL CIS-TRANS ISOMERASE HP_0175-RELATED"/>
    <property type="match status" value="1"/>
</dbReference>
<dbReference type="SUPFAM" id="SSF109998">
    <property type="entry name" value="Triger factor/SurA peptide-binding domain-like"/>
    <property type="match status" value="1"/>
</dbReference>
<dbReference type="InterPro" id="IPR023058">
    <property type="entry name" value="PPIase_PpiC_CS"/>
</dbReference>
<dbReference type="EMBL" id="JAOSHN010000015">
    <property type="protein sequence ID" value="MCU7380862.1"/>
    <property type="molecule type" value="Genomic_DNA"/>
</dbReference>
<dbReference type="InterPro" id="IPR050245">
    <property type="entry name" value="PrsA_foldase"/>
</dbReference>
<dbReference type="EC" id="5.2.1.8" evidence="3"/>
<dbReference type="AlphaFoldDB" id="A0A9J6QZA5"/>
<dbReference type="Gene3D" id="1.10.8.1040">
    <property type="match status" value="1"/>
</dbReference>
<evidence type="ECO:0000313" key="3">
    <source>
        <dbReference type="EMBL" id="MCU7380862.1"/>
    </source>
</evidence>
<gene>
    <name evidence="3" type="ORF">OBO34_21340</name>
</gene>
<keyword evidence="4" id="KW-1185">Reference proteome</keyword>
<dbReference type="InterPro" id="IPR000297">
    <property type="entry name" value="PPIase_PpiC"/>
</dbReference>
<dbReference type="Proteomes" id="UP001065549">
    <property type="component" value="Unassembled WGS sequence"/>
</dbReference>
<dbReference type="GO" id="GO:0003755">
    <property type="term" value="F:peptidyl-prolyl cis-trans isomerase activity"/>
    <property type="evidence" value="ECO:0007669"/>
    <property type="project" value="UniProtKB-KW"/>
</dbReference>
<name>A0A9J6QZA5_9FIRM</name>
<sequence length="246" mass="27625">MSQEVLAVVAGEELTQADFNEFLQKIPQEQRAYASQPQAREQLMEQFIASKLFAKMGEDEKIDETDEFKTIMSSLKKEVLSQMAMTRVLESVSVSEEEAKAFFDANEEKFVKGETLQAKHILVDSEEKGNEIYQAIENQETSFEDAAGKYSSCPSKEKGGDLGEFGKGQMVKEFEDAAFAAEIGKVVGPVKTQFGYHLIKVEQKNAPGTKTFDEAKNEIAQQMLQQKRAVAFNEKINELKETYMAD</sequence>
<dbReference type="RefSeq" id="WP_148396955.1">
    <property type="nucleotide sequence ID" value="NZ_JAOSHN010000015.1"/>
</dbReference>
<keyword evidence="1" id="KW-0697">Rotamase</keyword>
<protein>
    <submittedName>
        <fullName evidence="3">Peptidylprolyl isomerase</fullName>
        <ecNumber evidence="3">5.2.1.8</ecNumber>
    </submittedName>
</protein>
<reference evidence="3" key="1">
    <citation type="submission" date="2022-09" db="EMBL/GenBank/DDBJ databases">
        <title>Culturomic study of gut microbiota in children with autism spectrum disorder.</title>
        <authorList>
            <person name="Efimov B.A."/>
            <person name="Chaplin A.V."/>
            <person name="Sokolova S.R."/>
            <person name="Pikina A.P."/>
            <person name="Korzhanova M."/>
            <person name="Belova V."/>
            <person name="Korostin D."/>
        </authorList>
    </citation>
    <scope>NUCLEOTIDE SEQUENCE</scope>
    <source>
        <strain evidence="3">ASD5510</strain>
    </source>
</reference>
<comment type="caution">
    <text evidence="3">The sequence shown here is derived from an EMBL/GenBank/DDBJ whole genome shotgun (WGS) entry which is preliminary data.</text>
</comment>
<dbReference type="SUPFAM" id="SSF54534">
    <property type="entry name" value="FKBP-like"/>
    <property type="match status" value="1"/>
</dbReference>
<feature type="domain" description="PpiC" evidence="2">
    <location>
        <begin position="113"/>
        <end position="203"/>
    </location>
</feature>
<evidence type="ECO:0000256" key="1">
    <source>
        <dbReference type="PROSITE-ProRule" id="PRU00278"/>
    </source>
</evidence>
<dbReference type="PANTHER" id="PTHR47245">
    <property type="entry name" value="PEPTIDYLPROLYL ISOMERASE"/>
    <property type="match status" value="1"/>
</dbReference>